<reference evidence="1 2" key="1">
    <citation type="journal article" date="2015" name="Genome Biol. Evol.">
        <title>Phylogenomic analyses indicate that early fungi evolved digesting cell walls of algal ancestors of land plants.</title>
        <authorList>
            <person name="Chang Y."/>
            <person name="Wang S."/>
            <person name="Sekimoto S."/>
            <person name="Aerts A.L."/>
            <person name="Choi C."/>
            <person name="Clum A."/>
            <person name="LaButti K.M."/>
            <person name="Lindquist E.A."/>
            <person name="Yee Ngan C."/>
            <person name="Ohm R.A."/>
            <person name="Salamov A.A."/>
            <person name="Grigoriev I.V."/>
            <person name="Spatafora J.W."/>
            <person name="Berbee M.L."/>
        </authorList>
    </citation>
    <scope>NUCLEOTIDE SEQUENCE [LARGE SCALE GENOMIC DNA]</scope>
    <source>
        <strain evidence="1 2">NRRL 28638</strain>
    </source>
</reference>
<protein>
    <submittedName>
        <fullName evidence="1">Uncharacterized protein</fullName>
    </submittedName>
</protein>
<keyword evidence="2" id="KW-1185">Reference proteome</keyword>
<dbReference type="EMBL" id="KQ964530">
    <property type="protein sequence ID" value="KXN69583.1"/>
    <property type="molecule type" value="Genomic_DNA"/>
</dbReference>
<evidence type="ECO:0000313" key="1">
    <source>
        <dbReference type="EMBL" id="KXN69583.1"/>
    </source>
</evidence>
<proteinExistence type="predicted"/>
<evidence type="ECO:0000313" key="2">
    <source>
        <dbReference type="Proteomes" id="UP000070444"/>
    </source>
</evidence>
<organism evidence="1 2">
    <name type="scientific">Conidiobolus coronatus (strain ATCC 28846 / CBS 209.66 / NRRL 28638)</name>
    <name type="common">Delacroixia coronata</name>
    <dbReference type="NCBI Taxonomy" id="796925"/>
    <lineage>
        <taxon>Eukaryota</taxon>
        <taxon>Fungi</taxon>
        <taxon>Fungi incertae sedis</taxon>
        <taxon>Zoopagomycota</taxon>
        <taxon>Entomophthoromycotina</taxon>
        <taxon>Entomophthoromycetes</taxon>
        <taxon>Entomophthorales</taxon>
        <taxon>Ancylistaceae</taxon>
        <taxon>Conidiobolus</taxon>
    </lineage>
</organism>
<sequence length="181" mass="20402">MREKLMIRLLVFCVMCSGIVFFERIRPSTPLFMGRKTTSADPDVSVLVFPQQIQGVIVAEDRLTTSENAVIARLNAEAQMIAEGIAASQADNWPPNNPVYMLRCLGSLVFVYRATFTPQLLNAVRQGQPAKRLTIVSKYEPRLAPHLPLGLNIFDPQHRQRLVHILCSIEYDIVTRILALE</sequence>
<accession>A0A137P3J9</accession>
<gene>
    <name evidence="1" type="ORF">CONCODRAFT_18239</name>
</gene>
<dbReference type="OrthoDB" id="10496082at2759"/>
<name>A0A137P3J9_CONC2</name>
<dbReference type="Proteomes" id="UP000070444">
    <property type="component" value="Unassembled WGS sequence"/>
</dbReference>
<dbReference type="AlphaFoldDB" id="A0A137P3J9"/>